<evidence type="ECO:0000313" key="2">
    <source>
        <dbReference type="WBParaSite" id="RSKR_0000089900.1"/>
    </source>
</evidence>
<dbReference type="WBParaSite" id="RSKR_0000089900.1">
    <property type="protein sequence ID" value="RSKR_0000089900.1"/>
    <property type="gene ID" value="RSKR_0000089900"/>
</dbReference>
<protein>
    <submittedName>
        <fullName evidence="2">Sarcosine oxidasee (formaldehyde-forming)</fullName>
    </submittedName>
</protein>
<evidence type="ECO:0000313" key="1">
    <source>
        <dbReference type="Proteomes" id="UP000095286"/>
    </source>
</evidence>
<proteinExistence type="predicted"/>
<accession>A0AC35TIJ5</accession>
<sequence length="386" mass="43478">MYDCIVLGAGVMGSCAAYNAAKNRKKTLLLEQFSLDHKNGSSHGASRIIRNCHNESNYVKMAHRAFQLWDEMGHLGGETLYTSCGLLWLGDEEGTIKRSNLLKENNNVQHQILAGKQIRQKFPHLNYDEGNWHAVLDNQGGVIYAEKCLQTSQKLFKQFGGDIKENCKVVDVIPGSIIKVITEDGHTYETKQLIVAMGGWLNKLFPEIKIAPTPNLVSVNFWKLKKEFEDKEPLYNPDNLSPCLIIKKDDIDFFMLPGADFKGQVKFGIHMGESIDIDNKDRNVADWMHLNPAKHMNEHMSDIDTTKPEKIVMCVYQVTDDSNFILDTHPKYGKNIAFGSGFNGTGFKFGALIGEILNQIVDGKPINCCDMTFFSSTRVITEKNIH</sequence>
<reference evidence="2" key="1">
    <citation type="submission" date="2016-11" db="UniProtKB">
        <authorList>
            <consortium name="WormBaseParasite"/>
        </authorList>
    </citation>
    <scope>IDENTIFICATION</scope>
    <source>
        <strain evidence="2">KR3021</strain>
    </source>
</reference>
<organism evidence="1 2">
    <name type="scientific">Rhabditophanes sp. KR3021</name>
    <dbReference type="NCBI Taxonomy" id="114890"/>
    <lineage>
        <taxon>Eukaryota</taxon>
        <taxon>Metazoa</taxon>
        <taxon>Ecdysozoa</taxon>
        <taxon>Nematoda</taxon>
        <taxon>Chromadorea</taxon>
        <taxon>Rhabditida</taxon>
        <taxon>Tylenchina</taxon>
        <taxon>Panagrolaimomorpha</taxon>
        <taxon>Strongyloidoidea</taxon>
        <taxon>Alloionematidae</taxon>
        <taxon>Rhabditophanes</taxon>
    </lineage>
</organism>
<name>A0AC35TIJ5_9BILA</name>
<dbReference type="Proteomes" id="UP000095286">
    <property type="component" value="Unplaced"/>
</dbReference>